<proteinExistence type="predicted"/>
<reference evidence="1" key="1">
    <citation type="submission" date="2015-07" db="EMBL/GenBank/DDBJ databases">
        <title>MeaNS - Measles Nucleotide Surveillance Program.</title>
        <authorList>
            <person name="Tran T."/>
            <person name="Druce J."/>
        </authorList>
    </citation>
    <scope>NUCLEOTIDE SEQUENCE</scope>
    <source>
        <strain evidence="1">UCB-OBI-ISO-001</strain>
        <tissue evidence="1">Gonad</tissue>
    </source>
</reference>
<gene>
    <name evidence="1" type="ORF">OCBIM_22010993mg</name>
</gene>
<evidence type="ECO:0000313" key="1">
    <source>
        <dbReference type="EMBL" id="KOF90552.1"/>
    </source>
</evidence>
<name>A0A0L8HMX1_OCTBM</name>
<dbReference type="EMBL" id="KQ417731">
    <property type="protein sequence ID" value="KOF90552.1"/>
    <property type="molecule type" value="Genomic_DNA"/>
</dbReference>
<sequence>MCPVHVAKRTMFFKIHPKHASREKKDIKTMMMINKLYVIEAPSCTKVGSLARN</sequence>
<dbReference type="AlphaFoldDB" id="A0A0L8HMX1"/>
<accession>A0A0L8HMX1</accession>
<organism evidence="1">
    <name type="scientific">Octopus bimaculoides</name>
    <name type="common">California two-spotted octopus</name>
    <dbReference type="NCBI Taxonomy" id="37653"/>
    <lineage>
        <taxon>Eukaryota</taxon>
        <taxon>Metazoa</taxon>
        <taxon>Spiralia</taxon>
        <taxon>Lophotrochozoa</taxon>
        <taxon>Mollusca</taxon>
        <taxon>Cephalopoda</taxon>
        <taxon>Coleoidea</taxon>
        <taxon>Octopodiformes</taxon>
        <taxon>Octopoda</taxon>
        <taxon>Incirrata</taxon>
        <taxon>Octopodidae</taxon>
        <taxon>Octopus</taxon>
    </lineage>
</organism>
<protein>
    <submittedName>
        <fullName evidence="1">Uncharacterized protein</fullName>
    </submittedName>
</protein>